<protein>
    <submittedName>
        <fullName evidence="3">Histone-lysine N-methyltransferase set-1-like</fullName>
    </submittedName>
</protein>
<reference evidence="3" key="2">
    <citation type="submission" date="2025-08" db="UniProtKB">
        <authorList>
            <consortium name="RefSeq"/>
        </authorList>
    </citation>
    <scope>IDENTIFICATION</scope>
    <source>
        <strain evidence="3">S238N-H82</strain>
        <tissue evidence="3">Testes</tissue>
    </source>
</reference>
<reference evidence="2" key="1">
    <citation type="journal article" date="2020" name="Nat. Ecol. Evol.">
        <title>Deeply conserved synteny resolves early events in vertebrate evolution.</title>
        <authorList>
            <person name="Simakov O."/>
            <person name="Marletaz F."/>
            <person name="Yue J.X."/>
            <person name="O'Connell B."/>
            <person name="Jenkins J."/>
            <person name="Brandt A."/>
            <person name="Calef R."/>
            <person name="Tung C.H."/>
            <person name="Huang T.K."/>
            <person name="Schmutz J."/>
            <person name="Satoh N."/>
            <person name="Yu J.K."/>
            <person name="Putnam N.H."/>
            <person name="Green R.E."/>
            <person name="Rokhsar D.S."/>
        </authorList>
    </citation>
    <scope>NUCLEOTIDE SEQUENCE [LARGE SCALE GENOMIC DNA]</scope>
    <source>
        <strain evidence="2">S238N-H82</strain>
    </source>
</reference>
<dbReference type="SMART" id="SM00317">
    <property type="entry name" value="SET"/>
    <property type="match status" value="1"/>
</dbReference>
<keyword evidence="2" id="KW-1185">Reference proteome</keyword>
<dbReference type="AlphaFoldDB" id="A0A9J7KVN2"/>
<dbReference type="Proteomes" id="UP000001554">
    <property type="component" value="Chromosome 3"/>
</dbReference>
<evidence type="ECO:0000313" key="2">
    <source>
        <dbReference type="Proteomes" id="UP000001554"/>
    </source>
</evidence>
<dbReference type="SUPFAM" id="SSF82199">
    <property type="entry name" value="SET domain"/>
    <property type="match status" value="1"/>
</dbReference>
<evidence type="ECO:0000259" key="1">
    <source>
        <dbReference type="PROSITE" id="PS50280"/>
    </source>
</evidence>
<dbReference type="PROSITE" id="PS50280">
    <property type="entry name" value="SET"/>
    <property type="match status" value="1"/>
</dbReference>
<dbReference type="InterPro" id="IPR001214">
    <property type="entry name" value="SET_dom"/>
</dbReference>
<dbReference type="KEGG" id="bfo:118412104"/>
<sequence length="301" mass="34082">MGSHIRDVLNGRRKKIVRLPFLNDWLEDCVHVTGDSSNFVATDELRHAHQTYCEIRSDSDRQMAAMLTKRRFERQVASALLSKNRRGKVLVDRKKLQKGVRGYSGIQLTRPSRHLQRTTRQDMLHYLTKTPLDRHVPFRARQVKKDFRMAGLCAIASETIRRGSIVAEYRGQRLSDEQAHVRLANMPDGEHAKLLWVYTNGKPPTVIDGSRSDHNPAALINHSRNNANLKASTVTGGHLDGPAVILIAKRDIACGTELLFDYGEKHGPDFLRQSQTLCPLSISETDKEEPVPCQDLSYLTE</sequence>
<accession>A0A9J7KVN2</accession>
<dbReference type="Gene3D" id="2.170.270.10">
    <property type="entry name" value="SET domain"/>
    <property type="match status" value="1"/>
</dbReference>
<feature type="domain" description="SET" evidence="1">
    <location>
        <begin position="136"/>
        <end position="263"/>
    </location>
</feature>
<dbReference type="PANTHER" id="PTHR46167:SF1">
    <property type="entry name" value="N-LYSINE METHYLTRANSFERASE KMT5A"/>
    <property type="match status" value="1"/>
</dbReference>
<dbReference type="Pfam" id="PF00856">
    <property type="entry name" value="SET"/>
    <property type="match status" value="1"/>
</dbReference>
<dbReference type="RefSeq" id="XP_035670628.1">
    <property type="nucleotide sequence ID" value="XM_035814735.1"/>
</dbReference>
<dbReference type="GeneID" id="118412104"/>
<dbReference type="InterPro" id="IPR046341">
    <property type="entry name" value="SET_dom_sf"/>
</dbReference>
<name>A0A9J7KVN2_BRAFL</name>
<dbReference type="PANTHER" id="PTHR46167">
    <property type="entry name" value="N-LYSINE METHYLTRANSFERASE KMT5A"/>
    <property type="match status" value="1"/>
</dbReference>
<gene>
    <name evidence="3" type="primary">LOC118412104</name>
</gene>
<dbReference type="InterPro" id="IPR051760">
    <property type="entry name" value="KMT5A"/>
</dbReference>
<organism evidence="2 3">
    <name type="scientific">Branchiostoma floridae</name>
    <name type="common">Florida lancelet</name>
    <name type="synonym">Amphioxus</name>
    <dbReference type="NCBI Taxonomy" id="7739"/>
    <lineage>
        <taxon>Eukaryota</taxon>
        <taxon>Metazoa</taxon>
        <taxon>Chordata</taxon>
        <taxon>Cephalochordata</taxon>
        <taxon>Leptocardii</taxon>
        <taxon>Amphioxiformes</taxon>
        <taxon>Branchiostomatidae</taxon>
        <taxon>Branchiostoma</taxon>
    </lineage>
</organism>
<proteinExistence type="predicted"/>
<evidence type="ECO:0000313" key="3">
    <source>
        <dbReference type="RefSeq" id="XP_035670628.1"/>
    </source>
</evidence>